<dbReference type="Pfam" id="PF13180">
    <property type="entry name" value="PDZ_2"/>
    <property type="match status" value="1"/>
</dbReference>
<proteinExistence type="predicted"/>
<name>A0A270NHB6_STEMA</name>
<dbReference type="SMART" id="SM00228">
    <property type="entry name" value="PDZ"/>
    <property type="match status" value="1"/>
</dbReference>
<comment type="caution">
    <text evidence="2">The sequence shown here is derived from an EMBL/GenBank/DDBJ whole genome shotgun (WGS) entry which is preliminary data.</text>
</comment>
<dbReference type="Proteomes" id="UP000216433">
    <property type="component" value="Unassembled WGS sequence"/>
</dbReference>
<evidence type="ECO:0000313" key="2">
    <source>
        <dbReference type="EMBL" id="PAM71150.1"/>
    </source>
</evidence>
<dbReference type="InterPro" id="IPR036034">
    <property type="entry name" value="PDZ_sf"/>
</dbReference>
<accession>A0A270NHB6</accession>
<dbReference type="PROSITE" id="PS50106">
    <property type="entry name" value="PDZ"/>
    <property type="match status" value="1"/>
</dbReference>
<reference evidence="2 3" key="1">
    <citation type="submission" date="2017-06" db="EMBL/GenBank/DDBJ databases">
        <title>Genome sequencing and assembly of Stenotrophomonas maltophilia DF07.</title>
        <authorList>
            <person name="Iyer R."/>
        </authorList>
    </citation>
    <scope>NUCLEOTIDE SEQUENCE [LARGE SCALE GENOMIC DNA]</scope>
    <source>
        <strain evidence="2 3">DF07</strain>
    </source>
</reference>
<evidence type="ECO:0000259" key="1">
    <source>
        <dbReference type="PROSITE" id="PS50106"/>
    </source>
</evidence>
<organism evidence="2 3">
    <name type="scientific">Stenotrophomonas maltophilia</name>
    <name type="common">Pseudomonas maltophilia</name>
    <name type="synonym">Xanthomonas maltophilia</name>
    <dbReference type="NCBI Taxonomy" id="40324"/>
    <lineage>
        <taxon>Bacteria</taxon>
        <taxon>Pseudomonadati</taxon>
        <taxon>Pseudomonadota</taxon>
        <taxon>Gammaproteobacteria</taxon>
        <taxon>Lysobacterales</taxon>
        <taxon>Lysobacteraceae</taxon>
        <taxon>Stenotrophomonas</taxon>
        <taxon>Stenotrophomonas maltophilia group</taxon>
    </lineage>
</organism>
<protein>
    <submittedName>
        <fullName evidence="2">PDZ domain-containing protein</fullName>
    </submittedName>
</protein>
<sequence length="269" mass="29255">MFEKGLFLLFALADVPAPAAEAPPPAAITEADLGPDYVGYLLFDPGLVEFNRLQSVRDYGNYLTYRAARDALESYEACLQVGADNHAQIEAAYQQLVNSQQRYVSAAQWRDLRQALRARREPVPERASWQCAAFVDNAPYFDAGLDDALLGATELAREQAGEGDSRSDALRPVLGVQMGGATVIESEPDEGPAHRAGLRKGDEVLAVAGTRVKTVFGVGQALKAYAPGDRVDVRVRRIEWDGSQPQVRELIVGVVLESRAVVMARAKGR</sequence>
<feature type="domain" description="PDZ" evidence="1">
    <location>
        <begin position="152"/>
        <end position="213"/>
    </location>
</feature>
<gene>
    <name evidence="2" type="ORF">CEK00_11755</name>
</gene>
<dbReference type="AlphaFoldDB" id="A0A270NHB6"/>
<dbReference type="EMBL" id="NJGC01000012">
    <property type="protein sequence ID" value="PAM71150.1"/>
    <property type="molecule type" value="Genomic_DNA"/>
</dbReference>
<dbReference type="SUPFAM" id="SSF50156">
    <property type="entry name" value="PDZ domain-like"/>
    <property type="match status" value="1"/>
</dbReference>
<dbReference type="InterPro" id="IPR001478">
    <property type="entry name" value="PDZ"/>
</dbReference>
<dbReference type="Gene3D" id="2.30.42.10">
    <property type="match status" value="1"/>
</dbReference>
<evidence type="ECO:0000313" key="3">
    <source>
        <dbReference type="Proteomes" id="UP000216433"/>
    </source>
</evidence>
<dbReference type="RefSeq" id="WP_005415282.1">
    <property type="nucleotide sequence ID" value="NZ_CABMJM010000097.1"/>
</dbReference>